<evidence type="ECO:0000259" key="4">
    <source>
        <dbReference type="PROSITE" id="PS51182"/>
    </source>
</evidence>
<dbReference type="EMBL" id="CCKQ01014414">
    <property type="protein sequence ID" value="CDW86174.1"/>
    <property type="molecule type" value="Genomic_DNA"/>
</dbReference>
<dbReference type="InterPro" id="IPR014020">
    <property type="entry name" value="Tensin_C2-dom"/>
</dbReference>
<dbReference type="SUPFAM" id="SSF49562">
    <property type="entry name" value="C2 domain (Calcium/lipid-binding domain, CaLB)"/>
    <property type="match status" value="1"/>
</dbReference>
<dbReference type="SUPFAM" id="SSF52799">
    <property type="entry name" value="(Phosphotyrosine protein) phosphatases II"/>
    <property type="match status" value="1"/>
</dbReference>
<dbReference type="Pfam" id="PF00102">
    <property type="entry name" value="Y_phosphatase"/>
    <property type="match status" value="1"/>
</dbReference>
<dbReference type="OMA" id="RILEFAW"/>
<organism evidence="5 6">
    <name type="scientific">Stylonychia lemnae</name>
    <name type="common">Ciliate</name>
    <dbReference type="NCBI Taxonomy" id="5949"/>
    <lineage>
        <taxon>Eukaryota</taxon>
        <taxon>Sar</taxon>
        <taxon>Alveolata</taxon>
        <taxon>Ciliophora</taxon>
        <taxon>Intramacronucleata</taxon>
        <taxon>Spirotrichea</taxon>
        <taxon>Stichotrichia</taxon>
        <taxon>Sporadotrichida</taxon>
        <taxon>Oxytrichidae</taxon>
        <taxon>Stylonychinae</taxon>
        <taxon>Stylonychia</taxon>
    </lineage>
</organism>
<dbReference type="OrthoDB" id="16692at2759"/>
<dbReference type="Gene3D" id="3.90.190.10">
    <property type="entry name" value="Protein tyrosine phosphatase superfamily"/>
    <property type="match status" value="1"/>
</dbReference>
<dbReference type="Gene3D" id="2.60.40.1110">
    <property type="match status" value="1"/>
</dbReference>
<dbReference type="PROSITE" id="PS51182">
    <property type="entry name" value="C2_TENSIN"/>
    <property type="match status" value="1"/>
</dbReference>
<dbReference type="PROSITE" id="PS51181">
    <property type="entry name" value="PPASE_TENSIN"/>
    <property type="match status" value="1"/>
</dbReference>
<evidence type="ECO:0000259" key="2">
    <source>
        <dbReference type="PROSITE" id="PS50056"/>
    </source>
</evidence>
<keyword evidence="1" id="KW-0378">Hydrolase</keyword>
<feature type="domain" description="Phosphatase tensin-type" evidence="3">
    <location>
        <begin position="13"/>
        <end position="183"/>
    </location>
</feature>
<dbReference type="Pfam" id="PF10409">
    <property type="entry name" value="PTEN_C2"/>
    <property type="match status" value="1"/>
</dbReference>
<evidence type="ECO:0000313" key="6">
    <source>
        <dbReference type="Proteomes" id="UP000039865"/>
    </source>
</evidence>
<evidence type="ECO:0000256" key="1">
    <source>
        <dbReference type="ARBA" id="ARBA00022801"/>
    </source>
</evidence>
<dbReference type="GO" id="GO:0016314">
    <property type="term" value="F:phosphatidylinositol-3,4,5-trisphosphate 3-phosphatase activity"/>
    <property type="evidence" value="ECO:0007669"/>
    <property type="project" value="TreeGrafter"/>
</dbReference>
<keyword evidence="6" id="KW-1185">Reference proteome</keyword>
<evidence type="ECO:0000259" key="3">
    <source>
        <dbReference type="PROSITE" id="PS51181"/>
    </source>
</evidence>
<proteinExistence type="predicted"/>
<dbReference type="InterPro" id="IPR051281">
    <property type="entry name" value="Dual-spec_lipid-protein_phosph"/>
</dbReference>
<accession>A0A078AVG4</accession>
<gene>
    <name evidence="5" type="primary">Contig14910.g15884</name>
    <name evidence="5" type="ORF">STYLEM_15265</name>
</gene>
<dbReference type="InterPro" id="IPR035892">
    <property type="entry name" value="C2_domain_sf"/>
</dbReference>
<protein>
    <submittedName>
        <fullName evidence="5">Phosphatidylinositol--trisphosphate 3-phosphatase</fullName>
    </submittedName>
</protein>
<dbReference type="Proteomes" id="UP000039865">
    <property type="component" value="Unassembled WGS sequence"/>
</dbReference>
<dbReference type="AlphaFoldDB" id="A0A078AVG4"/>
<dbReference type="PANTHER" id="PTHR12305:SF60">
    <property type="entry name" value="PHOSPHATIDYLINOSITOL 3,4,5-TRISPHOSPHATE 3-PHOSPHATASE TPTE2-RELATED"/>
    <property type="match status" value="1"/>
</dbReference>
<dbReference type="InterPro" id="IPR029021">
    <property type="entry name" value="Prot-tyrosine_phosphatase-like"/>
</dbReference>
<dbReference type="InterPro" id="IPR000242">
    <property type="entry name" value="PTP_cat"/>
</dbReference>
<feature type="domain" description="C2 tensin-type" evidence="4">
    <location>
        <begin position="187"/>
        <end position="333"/>
    </location>
</feature>
<dbReference type="CDD" id="cd14497">
    <property type="entry name" value="PTP_PTEN-like"/>
    <property type="match status" value="1"/>
</dbReference>
<feature type="domain" description="Tyrosine specific protein phosphatases" evidence="2">
    <location>
        <begin position="104"/>
        <end position="171"/>
    </location>
</feature>
<dbReference type="GO" id="GO:0004725">
    <property type="term" value="F:protein tyrosine phosphatase activity"/>
    <property type="evidence" value="ECO:0007669"/>
    <property type="project" value="InterPro"/>
</dbReference>
<reference evidence="5 6" key="1">
    <citation type="submission" date="2014-06" db="EMBL/GenBank/DDBJ databases">
        <authorList>
            <person name="Swart Estienne"/>
        </authorList>
    </citation>
    <scope>NUCLEOTIDE SEQUENCE [LARGE SCALE GENOMIC DNA]</scope>
    <source>
        <strain evidence="5 6">130c</strain>
    </source>
</reference>
<evidence type="ECO:0000313" key="5">
    <source>
        <dbReference type="EMBL" id="CDW86174.1"/>
    </source>
</evidence>
<dbReference type="InParanoid" id="A0A078AVG4"/>
<name>A0A078AVG4_STYLE</name>
<dbReference type="PROSITE" id="PS50056">
    <property type="entry name" value="TYR_PHOSPHATASE_2"/>
    <property type="match status" value="1"/>
</dbReference>
<dbReference type="InterPro" id="IPR000387">
    <property type="entry name" value="Tyr_Pase_dom"/>
</dbReference>
<dbReference type="PANTHER" id="PTHR12305">
    <property type="entry name" value="PHOSPHATASE WITH HOMOLOGY TO TENSIN"/>
    <property type="match status" value="1"/>
</dbReference>
<sequence length="533" mass="62979">MNFLRKLVSGKRNRFHYNKYDLDITYVTRRVCGMSFPASGLEQVYRNNINDVAAFLEEKHKNSYLIFNLSCRKYDYKKFKGMVKEYKWEDHHSPAMNVLFEVCQEMFKFLKQNVNNIVIVNCNAGKGRTGTSIASFLMFSGLAENAVDAITYYGWMRFEHGRGVTQPSQVRYVHYFEGVYKRLIKSPSIKILEKIVITTVPKISSDGITPYIEVLSGKDFELIWTNKHSQNLKNYKNNQDSHESKKNQNNREQHLQKIVINIDKDPLLCGDIYFRLLHKGSLKSKLVCRFALNTSFVQDNIYEFTKQTVDPDSIIKDHRISWDFKIQCYFRDFCTKCDPSMDIDNLCSRCVKYMGEEVDSWRIIKDILDKKIPINCETMQYFQEENSSSDYEYDERNQNKKEQDQFYNQAIQKMNQINQQIEEEKEGYNLIPPKKESLNMRDAYSDTEEESNGKHQIIRKVELLQVNDVDQEFELKTGCLRKKSQDFNREKNLNLAKLTQSNAPERYDQEIKSTTFHAKRNTRKPSIQQEYFQ</sequence>
<dbReference type="InterPro" id="IPR029023">
    <property type="entry name" value="Tensin_phosphatase"/>
</dbReference>
<dbReference type="SMART" id="SM01326">
    <property type="entry name" value="PTEN_C2"/>
    <property type="match status" value="1"/>
</dbReference>
<dbReference type="GO" id="GO:0005829">
    <property type="term" value="C:cytosol"/>
    <property type="evidence" value="ECO:0007669"/>
    <property type="project" value="TreeGrafter"/>
</dbReference>